<name>A0AA41QUR8_9MICO</name>
<sequence length="221" mass="23821">MTPVSTPRTEFLSDLATEILSLYARGRTIVAIDGTDPVARSTFADDLAAAFAERGHAVSRASLGDFRLSDQEQAAFGPASPERLFRHGYDYELLRRALLTPFRLAGATTGPEDDTLILDGEFLLRKEVRDGWSFSVLTETEADAATTGAFIDLAAELKPSGELGDAADTGTDPALGGSPLPDDQALADRLYRAEVRPRSWATAVVDLANPADPRRLFFDSC</sequence>
<evidence type="ECO:0000256" key="1">
    <source>
        <dbReference type="SAM" id="MobiDB-lite"/>
    </source>
</evidence>
<comment type="caution">
    <text evidence="2">The sequence shown here is derived from an EMBL/GenBank/DDBJ whole genome shotgun (WGS) entry which is preliminary data.</text>
</comment>
<dbReference type="EMBL" id="JALGAR010000001">
    <property type="protein sequence ID" value="MCI4657064.1"/>
    <property type="molecule type" value="Genomic_DNA"/>
</dbReference>
<proteinExistence type="predicted"/>
<evidence type="ECO:0000313" key="2">
    <source>
        <dbReference type="EMBL" id="MCI4657064.1"/>
    </source>
</evidence>
<dbReference type="AlphaFoldDB" id="A0AA41QUR8"/>
<organism evidence="2 3">
    <name type="scientific">Cryobacterium zhongshanensis</name>
    <dbReference type="NCBI Taxonomy" id="2928153"/>
    <lineage>
        <taxon>Bacteria</taxon>
        <taxon>Bacillati</taxon>
        <taxon>Actinomycetota</taxon>
        <taxon>Actinomycetes</taxon>
        <taxon>Micrococcales</taxon>
        <taxon>Microbacteriaceae</taxon>
        <taxon>Cryobacterium</taxon>
    </lineage>
</organism>
<dbReference type="Gene3D" id="3.40.50.300">
    <property type="entry name" value="P-loop containing nucleotide triphosphate hydrolases"/>
    <property type="match status" value="1"/>
</dbReference>
<feature type="region of interest" description="Disordered" evidence="1">
    <location>
        <begin position="162"/>
        <end position="181"/>
    </location>
</feature>
<evidence type="ECO:0000313" key="3">
    <source>
        <dbReference type="Proteomes" id="UP001165341"/>
    </source>
</evidence>
<keyword evidence="3" id="KW-1185">Reference proteome</keyword>
<dbReference type="RefSeq" id="WP_243011073.1">
    <property type="nucleotide sequence ID" value="NZ_JALGAR010000001.1"/>
</dbReference>
<protein>
    <recommendedName>
        <fullName evidence="4">Uridine kinase</fullName>
    </recommendedName>
</protein>
<gene>
    <name evidence="2" type="ORF">MQH31_04450</name>
</gene>
<accession>A0AA41QUR8</accession>
<reference evidence="2" key="1">
    <citation type="submission" date="2022-03" db="EMBL/GenBank/DDBJ databases">
        <title>Cryobacterium sp. nov. strain ZS14-85, isolated from Antarctic soil.</title>
        <authorList>
            <person name="Li J."/>
            <person name="Niu G."/>
        </authorList>
    </citation>
    <scope>NUCLEOTIDE SEQUENCE</scope>
    <source>
        <strain evidence="2">ZS14-85</strain>
    </source>
</reference>
<dbReference type="InterPro" id="IPR027417">
    <property type="entry name" value="P-loop_NTPase"/>
</dbReference>
<dbReference type="Proteomes" id="UP001165341">
    <property type="component" value="Unassembled WGS sequence"/>
</dbReference>
<evidence type="ECO:0008006" key="4">
    <source>
        <dbReference type="Google" id="ProtNLM"/>
    </source>
</evidence>